<organism evidence="11 12">
    <name type="scientific">Litorimonas cladophorae</name>
    <dbReference type="NCBI Taxonomy" id="1220491"/>
    <lineage>
        <taxon>Bacteria</taxon>
        <taxon>Pseudomonadati</taxon>
        <taxon>Pseudomonadota</taxon>
        <taxon>Alphaproteobacteria</taxon>
        <taxon>Maricaulales</taxon>
        <taxon>Robiginitomaculaceae</taxon>
    </lineage>
</organism>
<dbReference type="InterPro" id="IPR026669">
    <property type="entry name" value="Arsenite_MeTrfase-like"/>
</dbReference>
<evidence type="ECO:0000313" key="12">
    <source>
        <dbReference type="Proteomes" id="UP000600865"/>
    </source>
</evidence>
<keyword evidence="1" id="KW-0808">Transferase</keyword>
<evidence type="ECO:0000259" key="10">
    <source>
        <dbReference type="Pfam" id="PF13847"/>
    </source>
</evidence>
<dbReference type="AlphaFoldDB" id="A0A918NC30"/>
<sequence>MDDNFQNVDATNADVRDDVQDRYGAGAQAVEAALCCPVDYNPQYLEIIPQDVLDRDYGCGDPSRYVREGEVVLDLGSGGGKICFIASQIVGPKGRVIGVDMTDEMLALARENAPIIADRVGYSNVEFRRGHIEDLKLDLDALDTWLAANPVGSAKDMERMDAEILRLKSEMTMIPDNSVDVIVSNCVLNLVSDTKKKQLFAEMFRVLKVGGRVAVSDIISDEDSPEALKQDARLWSGCISGALTELGFVTALEEADFHGITLDKFEAEPWQIVEGIEYRSATYLAYKGKQGECLEKNQAVIYKGPWRQVQDDDGHVFMRGERSAVCEKTFKLMQREPYADMFFSIEPSVAITDRIEWPTEDCGVRRRDPQETKQGAPKLTTDPSQSASCC</sequence>
<evidence type="ECO:0000256" key="8">
    <source>
        <dbReference type="ARBA" id="ARBA00048428"/>
    </source>
</evidence>
<dbReference type="Proteomes" id="UP000600865">
    <property type="component" value="Unassembled WGS sequence"/>
</dbReference>
<evidence type="ECO:0000256" key="9">
    <source>
        <dbReference type="SAM" id="MobiDB-lite"/>
    </source>
</evidence>
<feature type="region of interest" description="Disordered" evidence="9">
    <location>
        <begin position="360"/>
        <end position="390"/>
    </location>
</feature>
<feature type="compositionally biased region" description="Basic and acidic residues" evidence="9">
    <location>
        <begin position="360"/>
        <end position="371"/>
    </location>
</feature>
<dbReference type="GO" id="GO:0032259">
    <property type="term" value="P:methylation"/>
    <property type="evidence" value="ECO:0007669"/>
    <property type="project" value="UniProtKB-KW"/>
</dbReference>
<dbReference type="InterPro" id="IPR029063">
    <property type="entry name" value="SAM-dependent_MTases_sf"/>
</dbReference>
<evidence type="ECO:0000256" key="1">
    <source>
        <dbReference type="ARBA" id="ARBA00022679"/>
    </source>
</evidence>
<dbReference type="InterPro" id="IPR025714">
    <property type="entry name" value="Methyltranfer_dom"/>
</dbReference>
<dbReference type="Pfam" id="PF13847">
    <property type="entry name" value="Methyltransf_31"/>
    <property type="match status" value="2"/>
</dbReference>
<reference evidence="11 12" key="1">
    <citation type="journal article" date="2014" name="Int. J. Syst. Evol. Microbiol.">
        <title>Complete genome sequence of Corynebacterium casei LMG S-19264T (=DSM 44701T), isolated from a smear-ripened cheese.</title>
        <authorList>
            <consortium name="US DOE Joint Genome Institute (JGI-PGF)"/>
            <person name="Walter F."/>
            <person name="Albersmeier A."/>
            <person name="Kalinowski J."/>
            <person name="Ruckert C."/>
        </authorList>
    </citation>
    <scope>NUCLEOTIDE SEQUENCE [LARGE SCALE GENOMIC DNA]</scope>
    <source>
        <strain evidence="11 12">KCTC 23968</strain>
    </source>
</reference>
<dbReference type="Gene3D" id="3.40.50.150">
    <property type="entry name" value="Vaccinia Virus protein VP39"/>
    <property type="match status" value="2"/>
</dbReference>
<dbReference type="GO" id="GO:0030791">
    <property type="term" value="F:arsenite methyltransferase activity"/>
    <property type="evidence" value="ECO:0007669"/>
    <property type="project" value="UniProtKB-EC"/>
</dbReference>
<dbReference type="RefSeq" id="WP_189580147.1">
    <property type="nucleotide sequence ID" value="NZ_BMYV01000001.1"/>
</dbReference>
<evidence type="ECO:0000256" key="6">
    <source>
        <dbReference type="ARBA" id="ARBA00047941"/>
    </source>
</evidence>
<dbReference type="EMBL" id="BMYV01000001">
    <property type="protein sequence ID" value="GGX56829.1"/>
    <property type="molecule type" value="Genomic_DNA"/>
</dbReference>
<keyword evidence="12" id="KW-1185">Reference proteome</keyword>
<evidence type="ECO:0000256" key="7">
    <source>
        <dbReference type="ARBA" id="ARBA00047943"/>
    </source>
</evidence>
<proteinExistence type="inferred from homology"/>
<comment type="catalytic activity">
    <reaction evidence="8">
        <text>arsenic triglutathione + 3 [thioredoxin]-dithiol + 3 S-adenosyl-L-methionine = trimethylarsine + 3 [thioredoxin]-disulfide + 3 glutathione + 3 S-adenosyl-L-homocysteine + 3 H(+)</text>
        <dbReference type="Rhea" id="RHEA:69432"/>
        <dbReference type="Rhea" id="RHEA-COMP:10698"/>
        <dbReference type="Rhea" id="RHEA-COMP:10700"/>
        <dbReference type="ChEBI" id="CHEBI:15378"/>
        <dbReference type="ChEBI" id="CHEBI:27130"/>
        <dbReference type="ChEBI" id="CHEBI:29950"/>
        <dbReference type="ChEBI" id="CHEBI:50058"/>
        <dbReference type="ChEBI" id="CHEBI:57856"/>
        <dbReference type="ChEBI" id="CHEBI:57925"/>
        <dbReference type="ChEBI" id="CHEBI:59789"/>
        <dbReference type="ChEBI" id="CHEBI:183640"/>
        <dbReference type="EC" id="2.1.1.137"/>
    </reaction>
</comment>
<dbReference type="PANTHER" id="PTHR43675">
    <property type="entry name" value="ARSENITE METHYLTRANSFERASE"/>
    <property type="match status" value="1"/>
</dbReference>
<comment type="catalytic activity">
    <reaction evidence="6">
        <text>arsenic triglutathione + [thioredoxin]-dithiol + S-adenosyl-L-methionine + 2 H2O = methylarsonous acid + [thioredoxin]-disulfide + 3 glutathione + S-adenosyl-L-homocysteine + H(+)</text>
        <dbReference type="Rhea" id="RHEA:69460"/>
        <dbReference type="Rhea" id="RHEA-COMP:10698"/>
        <dbReference type="Rhea" id="RHEA-COMP:10700"/>
        <dbReference type="ChEBI" id="CHEBI:15377"/>
        <dbReference type="ChEBI" id="CHEBI:15378"/>
        <dbReference type="ChEBI" id="CHEBI:17826"/>
        <dbReference type="ChEBI" id="CHEBI:29950"/>
        <dbReference type="ChEBI" id="CHEBI:50058"/>
        <dbReference type="ChEBI" id="CHEBI:57856"/>
        <dbReference type="ChEBI" id="CHEBI:57925"/>
        <dbReference type="ChEBI" id="CHEBI:59789"/>
        <dbReference type="ChEBI" id="CHEBI:183640"/>
        <dbReference type="EC" id="2.1.1.137"/>
    </reaction>
</comment>
<dbReference type="SUPFAM" id="SSF53335">
    <property type="entry name" value="S-adenosyl-L-methionine-dependent methyltransferases"/>
    <property type="match status" value="1"/>
</dbReference>
<feature type="compositionally biased region" description="Polar residues" evidence="9">
    <location>
        <begin position="381"/>
        <end position="390"/>
    </location>
</feature>
<keyword evidence="11" id="KW-0489">Methyltransferase</keyword>
<accession>A0A918NC30</accession>
<feature type="domain" description="Methyltransferase" evidence="10">
    <location>
        <begin position="68"/>
        <end position="167"/>
    </location>
</feature>
<evidence type="ECO:0000256" key="3">
    <source>
        <dbReference type="ARBA" id="ARBA00034487"/>
    </source>
</evidence>
<feature type="domain" description="Methyltransferase" evidence="10">
    <location>
        <begin position="172"/>
        <end position="253"/>
    </location>
</feature>
<dbReference type="CDD" id="cd02440">
    <property type="entry name" value="AdoMet_MTases"/>
    <property type="match status" value="1"/>
</dbReference>
<evidence type="ECO:0000256" key="2">
    <source>
        <dbReference type="ARBA" id="ARBA00022691"/>
    </source>
</evidence>
<name>A0A918NC30_9PROT</name>
<comment type="caution">
    <text evidence="11">The sequence shown here is derived from an EMBL/GenBank/DDBJ whole genome shotgun (WGS) entry which is preliminary data.</text>
</comment>
<evidence type="ECO:0000256" key="5">
    <source>
        <dbReference type="ARBA" id="ARBA00034545"/>
    </source>
</evidence>
<evidence type="ECO:0000313" key="11">
    <source>
        <dbReference type="EMBL" id="GGX56829.1"/>
    </source>
</evidence>
<protein>
    <recommendedName>
        <fullName evidence="5">Arsenite methyltransferase</fullName>
        <ecNumber evidence="4">2.1.1.137</ecNumber>
    </recommendedName>
</protein>
<dbReference type="PANTHER" id="PTHR43675:SF8">
    <property type="entry name" value="ARSENITE METHYLTRANSFERASE"/>
    <property type="match status" value="1"/>
</dbReference>
<comment type="catalytic activity">
    <reaction evidence="7">
        <text>arsenic triglutathione + 2 [thioredoxin]-dithiol + 2 S-adenosyl-L-methionine + H2O = dimethylarsinous acid + 2 [thioredoxin]-disulfide + 3 glutathione + 2 S-adenosyl-L-homocysteine + 2 H(+)</text>
        <dbReference type="Rhea" id="RHEA:69464"/>
        <dbReference type="Rhea" id="RHEA-COMP:10698"/>
        <dbReference type="Rhea" id="RHEA-COMP:10700"/>
        <dbReference type="ChEBI" id="CHEBI:15377"/>
        <dbReference type="ChEBI" id="CHEBI:15378"/>
        <dbReference type="ChEBI" id="CHEBI:23808"/>
        <dbReference type="ChEBI" id="CHEBI:29950"/>
        <dbReference type="ChEBI" id="CHEBI:50058"/>
        <dbReference type="ChEBI" id="CHEBI:57856"/>
        <dbReference type="ChEBI" id="CHEBI:57925"/>
        <dbReference type="ChEBI" id="CHEBI:59789"/>
        <dbReference type="ChEBI" id="CHEBI:183640"/>
        <dbReference type="EC" id="2.1.1.137"/>
    </reaction>
</comment>
<gene>
    <name evidence="11" type="ORF">GCM10011309_02120</name>
</gene>
<keyword evidence="2" id="KW-0949">S-adenosyl-L-methionine</keyword>
<dbReference type="EC" id="2.1.1.137" evidence="4"/>
<evidence type="ECO:0000256" key="4">
    <source>
        <dbReference type="ARBA" id="ARBA00034521"/>
    </source>
</evidence>
<comment type="similarity">
    <text evidence="3">Belongs to the methyltransferase superfamily. Arsenite methyltransferase family.</text>
</comment>